<accession>A0A5D4SNZ4</accession>
<dbReference type="PROSITE" id="PS50949">
    <property type="entry name" value="HTH_GNTR"/>
    <property type="match status" value="1"/>
</dbReference>
<dbReference type="Pfam" id="PF07729">
    <property type="entry name" value="FCD"/>
    <property type="match status" value="1"/>
</dbReference>
<dbReference type="PANTHER" id="PTHR43537">
    <property type="entry name" value="TRANSCRIPTIONAL REGULATOR, GNTR FAMILY"/>
    <property type="match status" value="1"/>
</dbReference>
<dbReference type="InterPro" id="IPR008920">
    <property type="entry name" value="TF_FadR/GntR_C"/>
</dbReference>
<evidence type="ECO:0000313" key="5">
    <source>
        <dbReference type="EMBL" id="TYS63928.1"/>
    </source>
</evidence>
<dbReference type="Pfam" id="PF00392">
    <property type="entry name" value="GntR"/>
    <property type="match status" value="1"/>
</dbReference>
<dbReference type="InterPro" id="IPR036388">
    <property type="entry name" value="WH-like_DNA-bd_sf"/>
</dbReference>
<dbReference type="InterPro" id="IPR000524">
    <property type="entry name" value="Tscrpt_reg_HTH_GntR"/>
</dbReference>
<dbReference type="Gene3D" id="1.10.10.10">
    <property type="entry name" value="Winged helix-like DNA-binding domain superfamily/Winged helix DNA-binding domain"/>
    <property type="match status" value="1"/>
</dbReference>
<dbReference type="SUPFAM" id="SSF46785">
    <property type="entry name" value="Winged helix' DNA-binding domain"/>
    <property type="match status" value="1"/>
</dbReference>
<dbReference type="PRINTS" id="PR00035">
    <property type="entry name" value="HTHGNTR"/>
</dbReference>
<keyword evidence="2" id="KW-0238">DNA-binding</keyword>
<dbReference type="InterPro" id="IPR011711">
    <property type="entry name" value="GntR_C"/>
</dbReference>
<dbReference type="CDD" id="cd07377">
    <property type="entry name" value="WHTH_GntR"/>
    <property type="match status" value="1"/>
</dbReference>
<evidence type="ECO:0000313" key="6">
    <source>
        <dbReference type="Proteomes" id="UP000323732"/>
    </source>
</evidence>
<gene>
    <name evidence="5" type="ORF">FZD47_10485</name>
</gene>
<keyword evidence="3" id="KW-0804">Transcription</keyword>
<evidence type="ECO:0000256" key="3">
    <source>
        <dbReference type="ARBA" id="ARBA00023163"/>
    </source>
</evidence>
<evidence type="ECO:0000256" key="1">
    <source>
        <dbReference type="ARBA" id="ARBA00023015"/>
    </source>
</evidence>
<dbReference type="SMART" id="SM00345">
    <property type="entry name" value="HTH_GNTR"/>
    <property type="match status" value="1"/>
</dbReference>
<reference evidence="5 6" key="1">
    <citation type="submission" date="2019-08" db="EMBL/GenBank/DDBJ databases">
        <title>Bacillus genomes from the desert of Cuatro Cienegas, Coahuila.</title>
        <authorList>
            <person name="Olmedo-Alvarez G."/>
        </authorList>
    </citation>
    <scope>NUCLEOTIDE SEQUENCE [LARGE SCALE GENOMIC DNA]</scope>
    <source>
        <strain evidence="5 6">CH37_1T</strain>
    </source>
</reference>
<sequence length="219" mass="25034">MLLNHENLSDHVAKLIRKMIFNGTLKPGEKINQVQLAESLDISRGPVREALSMLQNEGLIKHETNRGTFVTTLSFQDAYEIYTLRALLEAKAAELAVKHLTEKDFNRLQECLYVFGESLKNKDLEAEASCDITFHETIVKASRHERLIHMHKQLNTQVGAMFLTVANMLPDRAAMVVENHQKLLEALKSKDRDRVSREFSDHYVHALDELENVKSLLTI</sequence>
<dbReference type="EMBL" id="VTES01000003">
    <property type="protein sequence ID" value="TYS63928.1"/>
    <property type="molecule type" value="Genomic_DNA"/>
</dbReference>
<dbReference type="PANTHER" id="PTHR43537:SF24">
    <property type="entry name" value="GLUCONATE OPERON TRANSCRIPTIONAL REPRESSOR"/>
    <property type="match status" value="1"/>
</dbReference>
<dbReference type="Proteomes" id="UP000323732">
    <property type="component" value="Unassembled WGS sequence"/>
</dbReference>
<dbReference type="SUPFAM" id="SSF48008">
    <property type="entry name" value="GntR ligand-binding domain-like"/>
    <property type="match status" value="1"/>
</dbReference>
<organism evidence="5 6">
    <name type="scientific">Bacillus infantis</name>
    <dbReference type="NCBI Taxonomy" id="324767"/>
    <lineage>
        <taxon>Bacteria</taxon>
        <taxon>Bacillati</taxon>
        <taxon>Bacillota</taxon>
        <taxon>Bacilli</taxon>
        <taxon>Bacillales</taxon>
        <taxon>Bacillaceae</taxon>
        <taxon>Bacillus</taxon>
    </lineage>
</organism>
<dbReference type="InterPro" id="IPR036390">
    <property type="entry name" value="WH_DNA-bd_sf"/>
</dbReference>
<name>A0A5D4SNZ4_9BACI</name>
<keyword evidence="1" id="KW-0805">Transcription regulation</keyword>
<feature type="domain" description="HTH gntR-type" evidence="4">
    <location>
        <begin position="6"/>
        <end position="73"/>
    </location>
</feature>
<dbReference type="Gene3D" id="1.20.120.530">
    <property type="entry name" value="GntR ligand-binding domain-like"/>
    <property type="match status" value="1"/>
</dbReference>
<dbReference type="SMART" id="SM00895">
    <property type="entry name" value="FCD"/>
    <property type="match status" value="1"/>
</dbReference>
<dbReference type="AlphaFoldDB" id="A0A5D4SNZ4"/>
<dbReference type="GO" id="GO:0003677">
    <property type="term" value="F:DNA binding"/>
    <property type="evidence" value="ECO:0007669"/>
    <property type="project" value="UniProtKB-KW"/>
</dbReference>
<evidence type="ECO:0000256" key="2">
    <source>
        <dbReference type="ARBA" id="ARBA00023125"/>
    </source>
</evidence>
<protein>
    <submittedName>
        <fullName evidence="5">GntR family transcriptional regulator</fullName>
    </submittedName>
</protein>
<proteinExistence type="predicted"/>
<evidence type="ECO:0000259" key="4">
    <source>
        <dbReference type="PROSITE" id="PS50949"/>
    </source>
</evidence>
<comment type="caution">
    <text evidence="5">The sequence shown here is derived from an EMBL/GenBank/DDBJ whole genome shotgun (WGS) entry which is preliminary data.</text>
</comment>
<dbReference type="RefSeq" id="WP_148949803.1">
    <property type="nucleotide sequence ID" value="NZ_VTES01000003.1"/>
</dbReference>
<dbReference type="GO" id="GO:0003700">
    <property type="term" value="F:DNA-binding transcription factor activity"/>
    <property type="evidence" value="ECO:0007669"/>
    <property type="project" value="InterPro"/>
</dbReference>